<gene>
    <name evidence="2" type="ordered locus">Mlg_2839</name>
</gene>
<dbReference type="PANTHER" id="PTHR41248:SF1">
    <property type="entry name" value="NORD PROTEIN"/>
    <property type="match status" value="1"/>
</dbReference>
<accession>Q0A4Q8</accession>
<dbReference type="SMART" id="SM00327">
    <property type="entry name" value="VWA"/>
    <property type="match status" value="1"/>
</dbReference>
<protein>
    <submittedName>
        <fullName evidence="2">von Willebrand factor, type A</fullName>
    </submittedName>
</protein>
<evidence type="ECO:0000313" key="2">
    <source>
        <dbReference type="EMBL" id="ABI58179.1"/>
    </source>
</evidence>
<proteinExistence type="predicted"/>
<dbReference type="PANTHER" id="PTHR41248">
    <property type="entry name" value="NORD PROTEIN"/>
    <property type="match status" value="1"/>
</dbReference>
<dbReference type="CDD" id="cd01454">
    <property type="entry name" value="vWA_norD_type"/>
    <property type="match status" value="1"/>
</dbReference>
<dbReference type="InterPro" id="IPR036465">
    <property type="entry name" value="vWFA_dom_sf"/>
</dbReference>
<dbReference type="PROSITE" id="PS50234">
    <property type="entry name" value="VWFA"/>
    <property type="match status" value="1"/>
</dbReference>
<organism evidence="2 3">
    <name type="scientific">Alkalilimnicola ehrlichii (strain ATCC BAA-1101 / DSM 17681 / MLHE-1)</name>
    <dbReference type="NCBI Taxonomy" id="187272"/>
    <lineage>
        <taxon>Bacteria</taxon>
        <taxon>Pseudomonadati</taxon>
        <taxon>Pseudomonadota</taxon>
        <taxon>Gammaproteobacteria</taxon>
        <taxon>Chromatiales</taxon>
        <taxon>Ectothiorhodospiraceae</taxon>
        <taxon>Alkalilimnicola</taxon>
    </lineage>
</organism>
<evidence type="ECO:0000313" key="3">
    <source>
        <dbReference type="Proteomes" id="UP000001962"/>
    </source>
</evidence>
<dbReference type="Proteomes" id="UP000001962">
    <property type="component" value="Chromosome"/>
</dbReference>
<dbReference type="InterPro" id="IPR002035">
    <property type="entry name" value="VWF_A"/>
</dbReference>
<dbReference type="Gene3D" id="3.40.50.410">
    <property type="entry name" value="von Willebrand factor, type A domain"/>
    <property type="match status" value="1"/>
</dbReference>
<dbReference type="AlphaFoldDB" id="Q0A4Q8"/>
<evidence type="ECO:0000259" key="1">
    <source>
        <dbReference type="PROSITE" id="PS50234"/>
    </source>
</evidence>
<reference evidence="3" key="1">
    <citation type="submission" date="2006-08" db="EMBL/GenBank/DDBJ databases">
        <title>Complete sequence of Alkalilimnicola ehrilichei MLHE-1.</title>
        <authorList>
            <person name="Copeland A."/>
            <person name="Lucas S."/>
            <person name="Lapidus A."/>
            <person name="Barry K."/>
            <person name="Detter J.C."/>
            <person name="Glavina del Rio T."/>
            <person name="Hammon N."/>
            <person name="Israni S."/>
            <person name="Dalin E."/>
            <person name="Tice H."/>
            <person name="Pitluck S."/>
            <person name="Sims D."/>
            <person name="Brettin T."/>
            <person name="Bruce D."/>
            <person name="Han C."/>
            <person name="Tapia R."/>
            <person name="Gilna P."/>
            <person name="Schmutz J."/>
            <person name="Larimer F."/>
            <person name="Land M."/>
            <person name="Hauser L."/>
            <person name="Kyrpides N."/>
            <person name="Mikhailova N."/>
            <person name="Oremland R.S."/>
            <person name="Hoeft S.E."/>
            <person name="Switzer-Blum J."/>
            <person name="Kulp T."/>
            <person name="King G."/>
            <person name="Tabita R."/>
            <person name="Witte B."/>
            <person name="Santini J.M."/>
            <person name="Basu P."/>
            <person name="Hollibaugh J.T."/>
            <person name="Xie G."/>
            <person name="Stolz J.F."/>
            <person name="Richardson P."/>
        </authorList>
    </citation>
    <scope>NUCLEOTIDE SEQUENCE [LARGE SCALE GENOMIC DNA]</scope>
    <source>
        <strain evidence="3">ATCC BAA-1101 / DSM 17681 / MLHE-1</strain>
    </source>
</reference>
<name>Q0A4Q8_ALKEH</name>
<dbReference type="HOGENOM" id="CLU_020675_0_0_6"/>
<sequence>MARGLCRAQPTQPQEAVMNAEIQALADELRGTHREVAEVLDACLAEATRVMSADTQARYLEAALALNRLGRGHEIVITWLEAMPPVAREAGEAIVPDTASAALKLASMVSGEVVGLLFDSLPTAARRLGDDDLLRQYLALIHQLSGRAPRALRPLFTHLDQLLAVLTLSGLRRWALWGVQAYARDYDRLAAYFALESADSQQVLQQERRGVLFVDVQRRLGFYLRALWGRDFFLRPNAAEPGSPEARPFIEAGTLHLPDAMDDVGSVRGLEVYRAQCAHAAAHIGFGEGAPMQAEALSPAQRYLMALIEDARVEALSVATFPGLFPLWRRLLSEAPRAEDPTLALLQRLALALLDPQWQDDHPVVAQLAGRFHQRIQAGDHGWELSAELGLDLIGHLQDAGPLPPLSRLETLPLAYRDDNRYLWAEPEEAELARQAPAKEAQVRRRPSVIEMVNELDCELAGDDAQEIWILDTEFYRDGDPEGVSINELEGKPATSPPFHYQEWDYKAQLHRPDWVTLMERRQPAGDPDDLKAIMDEYRPVARRLQRVIDSLIPQGLVRERRQEDGDEIDLDAAIRARIDQKTGHTPDHRVSIRYHRQERDLAVLLLLDLSESANDTLPGSDRPLIQLTREATTLLAWAADSIGDPFAVHGFASETRHDVHYHRFKDFDQPWDDAAQARVAGLEAGLSTRMGAALRHAGHYMTRRPERHRLILLLSDGAPSDIDAPDPQYLRQDTRKAVEALQARGVHAHCLTLDPGADQYVQQLFGPRGYTVLDHPQRLPEKLPTLFASLTR</sequence>
<feature type="domain" description="VWFA" evidence="1">
    <location>
        <begin position="603"/>
        <end position="765"/>
    </location>
</feature>
<dbReference type="EMBL" id="CP000453">
    <property type="protein sequence ID" value="ABI58179.1"/>
    <property type="molecule type" value="Genomic_DNA"/>
</dbReference>
<dbReference type="KEGG" id="aeh:Mlg_2839"/>
<dbReference type="InterPro" id="IPR051928">
    <property type="entry name" value="NorD/CobT"/>
</dbReference>
<dbReference type="SUPFAM" id="SSF53300">
    <property type="entry name" value="vWA-like"/>
    <property type="match status" value="1"/>
</dbReference>
<keyword evidence="3" id="KW-1185">Reference proteome</keyword>
<dbReference type="eggNOG" id="COG4548">
    <property type="taxonomic scope" value="Bacteria"/>
</dbReference>